<evidence type="ECO:0000256" key="1">
    <source>
        <dbReference type="ARBA" id="ARBA00004141"/>
    </source>
</evidence>
<dbReference type="PANTHER" id="PTHR45755:SF4">
    <property type="entry name" value="ZINC TRANSPORTER 7"/>
    <property type="match status" value="1"/>
</dbReference>
<dbReference type="Pfam" id="PF01545">
    <property type="entry name" value="Cation_efflux"/>
    <property type="match status" value="1"/>
</dbReference>
<dbReference type="OrthoDB" id="78669at2759"/>
<dbReference type="GO" id="GO:0006882">
    <property type="term" value="P:intracellular zinc ion homeostasis"/>
    <property type="evidence" value="ECO:0007669"/>
    <property type="project" value="InterPro"/>
</dbReference>
<dbReference type="GO" id="GO:1904257">
    <property type="term" value="P:zinc ion import into Golgi lumen"/>
    <property type="evidence" value="ECO:0007669"/>
    <property type="project" value="TreeGrafter"/>
</dbReference>
<evidence type="ECO:0000313" key="12">
    <source>
        <dbReference type="Proteomes" id="UP000076722"/>
    </source>
</evidence>
<dbReference type="GO" id="GO:0031410">
    <property type="term" value="C:cytoplasmic vesicle"/>
    <property type="evidence" value="ECO:0007669"/>
    <property type="project" value="TreeGrafter"/>
</dbReference>
<feature type="transmembrane region" description="Helical" evidence="9">
    <location>
        <begin position="21"/>
        <end position="43"/>
    </location>
</feature>
<name>A0A164VVG7_9AGAM</name>
<dbReference type="GO" id="GO:0005385">
    <property type="term" value="F:zinc ion transmembrane transporter activity"/>
    <property type="evidence" value="ECO:0007669"/>
    <property type="project" value="InterPro"/>
</dbReference>
<proteinExistence type="inferred from homology"/>
<feature type="transmembrane region" description="Helical" evidence="9">
    <location>
        <begin position="365"/>
        <end position="384"/>
    </location>
</feature>
<evidence type="ECO:0000256" key="7">
    <source>
        <dbReference type="ARBA" id="ARBA00023136"/>
    </source>
</evidence>
<dbReference type="GO" id="GO:0005794">
    <property type="term" value="C:Golgi apparatus"/>
    <property type="evidence" value="ECO:0007669"/>
    <property type="project" value="TreeGrafter"/>
</dbReference>
<feature type="transmembrane region" description="Helical" evidence="9">
    <location>
        <begin position="193"/>
        <end position="212"/>
    </location>
</feature>
<feature type="transmembrane region" description="Helical" evidence="9">
    <location>
        <begin position="613"/>
        <end position="639"/>
    </location>
</feature>
<feature type="transmembrane region" description="Helical" evidence="9">
    <location>
        <begin position="405"/>
        <end position="423"/>
    </location>
</feature>
<feature type="transmembrane region" description="Helical" evidence="9">
    <location>
        <begin position="55"/>
        <end position="76"/>
    </location>
</feature>
<protein>
    <submittedName>
        <fullName evidence="11">Cation efflux protein</fullName>
    </submittedName>
</protein>
<evidence type="ECO:0000256" key="9">
    <source>
        <dbReference type="SAM" id="Phobius"/>
    </source>
</evidence>
<evidence type="ECO:0000256" key="8">
    <source>
        <dbReference type="SAM" id="MobiDB-lite"/>
    </source>
</evidence>
<keyword evidence="7 9" id="KW-0472">Membrane</keyword>
<dbReference type="AlphaFoldDB" id="A0A164VVG7"/>
<feature type="transmembrane region" description="Helical" evidence="9">
    <location>
        <begin position="259"/>
        <end position="277"/>
    </location>
</feature>
<feature type="transmembrane region" description="Helical" evidence="9">
    <location>
        <begin position="334"/>
        <end position="353"/>
    </location>
</feature>
<feature type="region of interest" description="Disordered" evidence="8">
    <location>
        <begin position="458"/>
        <end position="605"/>
    </location>
</feature>
<keyword evidence="12" id="KW-1185">Reference proteome</keyword>
<dbReference type="InterPro" id="IPR002524">
    <property type="entry name" value="Cation_efflux"/>
</dbReference>
<dbReference type="Gene3D" id="1.20.1510.10">
    <property type="entry name" value="Cation efflux protein transmembrane domain"/>
    <property type="match status" value="2"/>
</dbReference>
<feature type="transmembrane region" description="Helical" evidence="9">
    <location>
        <begin position="88"/>
        <end position="110"/>
    </location>
</feature>
<feature type="transmembrane region" description="Helical" evidence="9">
    <location>
        <begin position="645"/>
        <end position="663"/>
    </location>
</feature>
<comment type="subcellular location">
    <subcellularLocation>
        <location evidence="1">Membrane</location>
        <topology evidence="1">Multi-pass membrane protein</topology>
    </subcellularLocation>
</comment>
<feature type="compositionally biased region" description="Basic and acidic residues" evidence="8">
    <location>
        <begin position="574"/>
        <end position="605"/>
    </location>
</feature>
<keyword evidence="6" id="KW-0406">Ion transport</keyword>
<dbReference type="InterPro" id="IPR027469">
    <property type="entry name" value="Cation_efflux_TMD_sf"/>
</dbReference>
<feature type="transmembrane region" description="Helical" evidence="9">
    <location>
        <begin position="435"/>
        <end position="455"/>
    </location>
</feature>
<evidence type="ECO:0000313" key="11">
    <source>
        <dbReference type="EMBL" id="KZS94506.1"/>
    </source>
</evidence>
<dbReference type="EMBL" id="KV419404">
    <property type="protein sequence ID" value="KZS94506.1"/>
    <property type="molecule type" value="Genomic_DNA"/>
</dbReference>
<keyword evidence="4 9" id="KW-0812">Transmembrane</keyword>
<accession>A0A164VVG7</accession>
<sequence length="772" mass="84513">MDNLNRSSSRITLSSNRVFKLVSTANVYQILGSNVLLCAATYACKAWSLDQGATVFWILVRILGLSGLGACVYVATHHRSLRKRSFEYSALGTMSVLQFVQVACFITALGRLPTLRVLVFSRAASHWPRLLSGTTSTLQLVISMIAVSVAVLTETTSVRHFAPGYASLALYGLACAAHEHTSRTLTPNFGSSNALAVSSLGTVVFCLPLYLFRLSMQSSATITDIPWTAYLALPFAPLSLLYLSPAVSEKAAISHSSGAFALSFSSLTIIAALFTIISKAHKIPVVDLVIAFLLIYGLNPQESQTVAHKPKRATTRLLQSYLKTILSNSESRKIFYFLMLNLSYMLVQMLYGIWTNSLGLISDAIHMAFDCMAIGMGLFASLMATWSPNEQFTYGYSRVETLSGFSNGIFLLLISVFIVFEAIQRIIDPPEMNTSQLLLVSSLGLGVNLFGMFAMGGHHHHGHSHSHGPQESHSHSATHSSGHHHDHASHGHSHDNGHSHDSHPGHHSHGATSEEHHHSHSPTLEKSPTSPSHHHDDHSRHSSPEHSPTHDRLRELQLEVPTADGSPITPTYKFGHDPHFESHHHEHHTPNSHDHSHSHERNAEGHSHNMRGVFLHVMADTLGSVGVIISTLLIEFYGWTGFDPIASLFIATLIAASVLPLVIDAGKVLALDVGHRDTDIRKALEKLNSIEGLGSYRSPRFWPKDSDSLIGSIHIQLAPSQSSFDPTLPQSTRTATYSRLDHVLAEVDSVLRSGIPGLEELTIQTETPDWDT</sequence>
<reference evidence="11 12" key="1">
    <citation type="journal article" date="2016" name="Mol. Biol. Evol.">
        <title>Comparative Genomics of Early-Diverging Mushroom-Forming Fungi Provides Insights into the Origins of Lignocellulose Decay Capabilities.</title>
        <authorList>
            <person name="Nagy L.G."/>
            <person name="Riley R."/>
            <person name="Tritt A."/>
            <person name="Adam C."/>
            <person name="Daum C."/>
            <person name="Floudas D."/>
            <person name="Sun H."/>
            <person name="Yadav J.S."/>
            <person name="Pangilinan J."/>
            <person name="Larsson K.H."/>
            <person name="Matsuura K."/>
            <person name="Barry K."/>
            <person name="Labutti K."/>
            <person name="Kuo R."/>
            <person name="Ohm R.A."/>
            <person name="Bhattacharya S.S."/>
            <person name="Shirouzu T."/>
            <person name="Yoshinaga Y."/>
            <person name="Martin F.M."/>
            <person name="Grigoriev I.V."/>
            <person name="Hibbett D.S."/>
        </authorList>
    </citation>
    <scope>NUCLEOTIDE SEQUENCE [LARGE SCALE GENOMIC DNA]</scope>
    <source>
        <strain evidence="11 12">HHB9708</strain>
    </source>
</reference>
<keyword evidence="5 9" id="KW-1133">Transmembrane helix</keyword>
<evidence type="ECO:0000256" key="5">
    <source>
        <dbReference type="ARBA" id="ARBA00022989"/>
    </source>
</evidence>
<comment type="similarity">
    <text evidence="2">Belongs to the cation diffusion facilitator (CDF) transporter (TC 2.A.4) family. SLC30A subfamily.</text>
</comment>
<keyword evidence="3" id="KW-0813">Transport</keyword>
<evidence type="ECO:0000256" key="4">
    <source>
        <dbReference type="ARBA" id="ARBA00022692"/>
    </source>
</evidence>
<evidence type="ECO:0000256" key="3">
    <source>
        <dbReference type="ARBA" id="ARBA00022448"/>
    </source>
</evidence>
<dbReference type="PANTHER" id="PTHR45755">
    <property type="match status" value="1"/>
</dbReference>
<dbReference type="SUPFAM" id="SSF161111">
    <property type="entry name" value="Cation efflux protein transmembrane domain-like"/>
    <property type="match status" value="1"/>
</dbReference>
<dbReference type="GO" id="GO:0016020">
    <property type="term" value="C:membrane"/>
    <property type="evidence" value="ECO:0007669"/>
    <property type="project" value="UniProtKB-SubCell"/>
</dbReference>
<dbReference type="STRING" id="1314777.A0A164VVG7"/>
<evidence type="ECO:0000256" key="2">
    <source>
        <dbReference type="ARBA" id="ARBA00008873"/>
    </source>
</evidence>
<evidence type="ECO:0000256" key="6">
    <source>
        <dbReference type="ARBA" id="ARBA00023065"/>
    </source>
</evidence>
<gene>
    <name evidence="11" type="ORF">SISNIDRAFT_440020</name>
</gene>
<dbReference type="Proteomes" id="UP000076722">
    <property type="component" value="Unassembled WGS sequence"/>
</dbReference>
<feature type="transmembrane region" description="Helical" evidence="9">
    <location>
        <begin position="283"/>
        <end position="299"/>
    </location>
</feature>
<dbReference type="InterPro" id="IPR058533">
    <property type="entry name" value="Cation_efflux_TM"/>
</dbReference>
<dbReference type="NCBIfam" id="TIGR01297">
    <property type="entry name" value="CDF"/>
    <property type="match status" value="1"/>
</dbReference>
<feature type="compositionally biased region" description="Basic and acidic residues" evidence="8">
    <location>
        <begin position="488"/>
        <end position="504"/>
    </location>
</feature>
<evidence type="ECO:0000259" key="10">
    <source>
        <dbReference type="Pfam" id="PF01545"/>
    </source>
</evidence>
<organism evidence="11 12">
    <name type="scientific">Sistotremastrum niveocremeum HHB9708</name>
    <dbReference type="NCBI Taxonomy" id="1314777"/>
    <lineage>
        <taxon>Eukaryota</taxon>
        <taxon>Fungi</taxon>
        <taxon>Dikarya</taxon>
        <taxon>Basidiomycota</taxon>
        <taxon>Agaricomycotina</taxon>
        <taxon>Agaricomycetes</taxon>
        <taxon>Sistotremastrales</taxon>
        <taxon>Sistotremastraceae</taxon>
        <taxon>Sertulicium</taxon>
        <taxon>Sertulicium niveocremeum</taxon>
    </lineage>
</organism>
<feature type="transmembrane region" description="Helical" evidence="9">
    <location>
        <begin position="227"/>
        <end position="247"/>
    </location>
</feature>
<feature type="compositionally biased region" description="Basic and acidic residues" evidence="8">
    <location>
        <begin position="533"/>
        <end position="557"/>
    </location>
</feature>
<feature type="transmembrane region" description="Helical" evidence="9">
    <location>
        <begin position="130"/>
        <end position="152"/>
    </location>
</feature>
<dbReference type="InterPro" id="IPR045316">
    <property type="entry name" value="Msc2-like"/>
</dbReference>
<feature type="domain" description="Cation efflux protein transmembrane" evidence="10">
    <location>
        <begin position="334"/>
        <end position="669"/>
    </location>
</feature>